<keyword evidence="6 8" id="KW-1133">Transmembrane helix</keyword>
<dbReference type="EMBL" id="RBID01000017">
    <property type="protein sequence ID" value="RKQ55496.1"/>
    <property type="molecule type" value="Genomic_DNA"/>
</dbReference>
<accession>A0A495B3H5</accession>
<dbReference type="PANTHER" id="PTHR30472:SF25">
    <property type="entry name" value="ABC TRANSPORTER PERMEASE PROTEIN MJ0876-RELATED"/>
    <property type="match status" value="1"/>
</dbReference>
<dbReference type="RefSeq" id="WP_120811701.1">
    <property type="nucleotide sequence ID" value="NZ_RBID01000017.1"/>
</dbReference>
<sequence>MSARTLLILLASLTGLAFFISLLAGEHAAARLAALFALPGHDALERELLLALRLPRVVSAAAAGALLATAGLAIQARFHNDLAEPGLIGISGGAALAAALALAARWPTLAVSIAAFGGALAALLLVSHLARGRATATLILAGVAVNALCGSLLTLLISTLPDGALRSVTFWLMGSFAGSDGRQAWLLALLAVTVTVALQHQGRFLQALQLGDRAAFYSGFNVGRNGAVTIALAALAAGVVVSQCGMVGFVGLMAPHILRRLTGLHLPTLLKLAPLAGALLTLLADLAARELLYPAELPVGVITSLAGAPFFLYLLTRKQPTHA</sequence>
<dbReference type="PANTHER" id="PTHR30472">
    <property type="entry name" value="FERRIC ENTEROBACTIN TRANSPORT SYSTEM PERMEASE PROTEIN"/>
    <property type="match status" value="1"/>
</dbReference>
<dbReference type="GO" id="GO:0022857">
    <property type="term" value="F:transmembrane transporter activity"/>
    <property type="evidence" value="ECO:0007669"/>
    <property type="project" value="InterPro"/>
</dbReference>
<name>A0A495B3H5_VOGIN</name>
<keyword evidence="5 8" id="KW-0812">Transmembrane</keyword>
<protein>
    <submittedName>
        <fullName evidence="9">Iron complex transport system permease protein</fullName>
    </submittedName>
</protein>
<evidence type="ECO:0000256" key="4">
    <source>
        <dbReference type="ARBA" id="ARBA00022475"/>
    </source>
</evidence>
<dbReference type="Pfam" id="PF01032">
    <property type="entry name" value="FecCD"/>
    <property type="match status" value="1"/>
</dbReference>
<evidence type="ECO:0000313" key="9">
    <source>
        <dbReference type="EMBL" id="RKQ55496.1"/>
    </source>
</evidence>
<feature type="transmembrane region" description="Helical" evidence="8">
    <location>
        <begin position="227"/>
        <end position="252"/>
    </location>
</feature>
<gene>
    <name evidence="9" type="ORF">C8E02_2878</name>
</gene>
<comment type="caution">
    <text evidence="9">The sequence shown here is derived from an EMBL/GenBank/DDBJ whole genome shotgun (WGS) entry which is preliminary data.</text>
</comment>
<dbReference type="Gene3D" id="1.10.3470.10">
    <property type="entry name" value="ABC transporter involved in vitamin B12 uptake, BtuC"/>
    <property type="match status" value="1"/>
</dbReference>
<organism evidence="9 10">
    <name type="scientific">Vogesella indigofera</name>
    <name type="common">Pseudomonas indigofera</name>
    <dbReference type="NCBI Taxonomy" id="45465"/>
    <lineage>
        <taxon>Bacteria</taxon>
        <taxon>Pseudomonadati</taxon>
        <taxon>Pseudomonadota</taxon>
        <taxon>Betaproteobacteria</taxon>
        <taxon>Neisseriales</taxon>
        <taxon>Chromobacteriaceae</taxon>
        <taxon>Vogesella</taxon>
    </lineage>
</organism>
<dbReference type="SUPFAM" id="SSF81345">
    <property type="entry name" value="ABC transporter involved in vitamin B12 uptake, BtuC"/>
    <property type="match status" value="1"/>
</dbReference>
<evidence type="ECO:0000256" key="8">
    <source>
        <dbReference type="SAM" id="Phobius"/>
    </source>
</evidence>
<comment type="similarity">
    <text evidence="2">Belongs to the binding-protein-dependent transport system permease family. FecCD subfamily.</text>
</comment>
<feature type="transmembrane region" description="Helical" evidence="8">
    <location>
        <begin position="86"/>
        <end position="103"/>
    </location>
</feature>
<feature type="transmembrane region" description="Helical" evidence="8">
    <location>
        <begin position="138"/>
        <end position="160"/>
    </location>
</feature>
<dbReference type="Proteomes" id="UP000279384">
    <property type="component" value="Unassembled WGS sequence"/>
</dbReference>
<dbReference type="InterPro" id="IPR000522">
    <property type="entry name" value="ABC_transptr_permease_BtuC"/>
</dbReference>
<evidence type="ECO:0000256" key="6">
    <source>
        <dbReference type="ARBA" id="ARBA00022989"/>
    </source>
</evidence>
<evidence type="ECO:0000256" key="5">
    <source>
        <dbReference type="ARBA" id="ARBA00022692"/>
    </source>
</evidence>
<feature type="transmembrane region" description="Helical" evidence="8">
    <location>
        <begin position="57"/>
        <end position="74"/>
    </location>
</feature>
<feature type="transmembrane region" description="Helical" evidence="8">
    <location>
        <begin position="264"/>
        <end position="283"/>
    </location>
</feature>
<reference evidence="9 10" key="1">
    <citation type="submission" date="2018-10" db="EMBL/GenBank/DDBJ databases">
        <title>Genomic Encyclopedia of Type Strains, Phase IV (KMG-IV): sequencing the most valuable type-strain genomes for metagenomic binning, comparative biology and taxonomic classification.</title>
        <authorList>
            <person name="Goeker M."/>
        </authorList>
    </citation>
    <scope>NUCLEOTIDE SEQUENCE [LARGE SCALE GENOMIC DNA]</scope>
    <source>
        <strain evidence="9 10">DSM 3303</strain>
    </source>
</reference>
<evidence type="ECO:0000256" key="2">
    <source>
        <dbReference type="ARBA" id="ARBA00007935"/>
    </source>
</evidence>
<evidence type="ECO:0000256" key="1">
    <source>
        <dbReference type="ARBA" id="ARBA00004651"/>
    </source>
</evidence>
<feature type="transmembrane region" description="Helical" evidence="8">
    <location>
        <begin position="109"/>
        <end position="126"/>
    </location>
</feature>
<keyword evidence="4" id="KW-1003">Cell membrane</keyword>
<evidence type="ECO:0000256" key="7">
    <source>
        <dbReference type="ARBA" id="ARBA00023136"/>
    </source>
</evidence>
<proteinExistence type="inferred from homology"/>
<dbReference type="GO" id="GO:0005886">
    <property type="term" value="C:plasma membrane"/>
    <property type="evidence" value="ECO:0007669"/>
    <property type="project" value="UniProtKB-SubCell"/>
</dbReference>
<dbReference type="InterPro" id="IPR037294">
    <property type="entry name" value="ABC_BtuC-like"/>
</dbReference>
<evidence type="ECO:0000313" key="10">
    <source>
        <dbReference type="Proteomes" id="UP000279384"/>
    </source>
</evidence>
<feature type="transmembrane region" description="Helical" evidence="8">
    <location>
        <begin position="295"/>
        <end position="315"/>
    </location>
</feature>
<comment type="subcellular location">
    <subcellularLocation>
        <location evidence="1">Cell membrane</location>
        <topology evidence="1">Multi-pass membrane protein</topology>
    </subcellularLocation>
</comment>
<keyword evidence="3" id="KW-0813">Transport</keyword>
<dbReference type="AlphaFoldDB" id="A0A495B3H5"/>
<keyword evidence="7 8" id="KW-0472">Membrane</keyword>
<evidence type="ECO:0000256" key="3">
    <source>
        <dbReference type="ARBA" id="ARBA00022448"/>
    </source>
</evidence>